<feature type="transmembrane region" description="Helical" evidence="19">
    <location>
        <begin position="188"/>
        <end position="209"/>
    </location>
</feature>
<evidence type="ECO:0000256" key="13">
    <source>
        <dbReference type="ARBA" id="ARBA00023136"/>
    </source>
</evidence>
<evidence type="ECO:0000256" key="18">
    <source>
        <dbReference type="ARBA" id="ARBA00049504"/>
    </source>
</evidence>
<dbReference type="EC" id="2.7.8.26" evidence="5 19"/>
<accession>A0A975GGN9</accession>
<keyword evidence="7 19" id="KW-1003">Cell membrane</keyword>
<comment type="subcellular location">
    <subcellularLocation>
        <location evidence="2 19">Cell membrane</location>
        <topology evidence="2 19">Multi-pass membrane protein</topology>
    </subcellularLocation>
</comment>
<evidence type="ECO:0000313" key="21">
    <source>
        <dbReference type="Proteomes" id="UP000663720"/>
    </source>
</evidence>
<dbReference type="GO" id="GO:0009236">
    <property type="term" value="P:cobalamin biosynthetic process"/>
    <property type="evidence" value="ECO:0007669"/>
    <property type="project" value="UniProtKB-UniRule"/>
</dbReference>
<evidence type="ECO:0000256" key="16">
    <source>
        <dbReference type="ARBA" id="ARBA00032853"/>
    </source>
</evidence>
<dbReference type="Proteomes" id="UP000663720">
    <property type="component" value="Chromosome"/>
</dbReference>
<dbReference type="PANTHER" id="PTHR34148:SF1">
    <property type="entry name" value="ADENOSYLCOBINAMIDE-GDP RIBAZOLETRANSFERASE"/>
    <property type="match status" value="1"/>
</dbReference>
<keyword evidence="21" id="KW-1185">Reference proteome</keyword>
<feature type="transmembrane region" description="Helical" evidence="19">
    <location>
        <begin position="103"/>
        <end position="123"/>
    </location>
</feature>
<dbReference type="RefSeq" id="WP_207692106.1">
    <property type="nucleotide sequence ID" value="NZ_CP061799.1"/>
</dbReference>
<keyword evidence="8 19" id="KW-0169">Cobalamin biosynthesis</keyword>
<comment type="similarity">
    <text evidence="4 19">Belongs to the CobS family.</text>
</comment>
<comment type="catalytic activity">
    <reaction evidence="18 19">
        <text>alpha-ribazole 5'-phosphate + adenosylcob(III)inamide-GDP = adenosylcob(III)alamin 5'-phosphate + GMP + H(+)</text>
        <dbReference type="Rhea" id="RHEA:23560"/>
        <dbReference type="ChEBI" id="CHEBI:15378"/>
        <dbReference type="ChEBI" id="CHEBI:57918"/>
        <dbReference type="ChEBI" id="CHEBI:58115"/>
        <dbReference type="ChEBI" id="CHEBI:60487"/>
        <dbReference type="ChEBI" id="CHEBI:60493"/>
        <dbReference type="EC" id="2.7.8.26"/>
    </reaction>
</comment>
<dbReference type="GO" id="GO:0005886">
    <property type="term" value="C:plasma membrane"/>
    <property type="evidence" value="ECO:0007669"/>
    <property type="project" value="UniProtKB-SubCell"/>
</dbReference>
<keyword evidence="9 19" id="KW-0808">Transferase</keyword>
<evidence type="ECO:0000256" key="12">
    <source>
        <dbReference type="ARBA" id="ARBA00022989"/>
    </source>
</evidence>
<name>A0A975GGN9_9BACT</name>
<evidence type="ECO:0000256" key="1">
    <source>
        <dbReference type="ARBA" id="ARBA00001946"/>
    </source>
</evidence>
<comment type="cofactor">
    <cofactor evidence="1 19">
        <name>Mg(2+)</name>
        <dbReference type="ChEBI" id="CHEBI:18420"/>
    </cofactor>
</comment>
<dbReference type="PANTHER" id="PTHR34148">
    <property type="entry name" value="ADENOSYLCOBINAMIDE-GDP RIBAZOLETRANSFERASE"/>
    <property type="match status" value="1"/>
</dbReference>
<dbReference type="KEGG" id="dli:dnl_27640"/>
<comment type="pathway">
    <text evidence="3 19">Cofactor biosynthesis; adenosylcobalamin biosynthesis; adenosylcobalamin from cob(II)yrinate a,c-diamide: step 7/7.</text>
</comment>
<dbReference type="Pfam" id="PF02654">
    <property type="entry name" value="CobS"/>
    <property type="match status" value="1"/>
</dbReference>
<evidence type="ECO:0000256" key="19">
    <source>
        <dbReference type="HAMAP-Rule" id="MF_00719"/>
    </source>
</evidence>
<keyword evidence="10 19" id="KW-0812">Transmembrane</keyword>
<evidence type="ECO:0000256" key="3">
    <source>
        <dbReference type="ARBA" id="ARBA00004663"/>
    </source>
</evidence>
<feature type="transmembrane region" description="Helical" evidence="19">
    <location>
        <begin position="27"/>
        <end position="45"/>
    </location>
</feature>
<keyword evidence="13 19" id="KW-0472">Membrane</keyword>
<evidence type="ECO:0000313" key="20">
    <source>
        <dbReference type="EMBL" id="QTA80459.1"/>
    </source>
</evidence>
<evidence type="ECO:0000256" key="9">
    <source>
        <dbReference type="ARBA" id="ARBA00022679"/>
    </source>
</evidence>
<keyword evidence="12 19" id="KW-1133">Transmembrane helix</keyword>
<organism evidence="20 21">
    <name type="scientific">Desulfonema limicola</name>
    <dbReference type="NCBI Taxonomy" id="45656"/>
    <lineage>
        <taxon>Bacteria</taxon>
        <taxon>Pseudomonadati</taxon>
        <taxon>Thermodesulfobacteriota</taxon>
        <taxon>Desulfobacteria</taxon>
        <taxon>Desulfobacterales</taxon>
        <taxon>Desulfococcaceae</taxon>
        <taxon>Desulfonema</taxon>
    </lineage>
</organism>
<evidence type="ECO:0000256" key="5">
    <source>
        <dbReference type="ARBA" id="ARBA00013200"/>
    </source>
</evidence>
<reference evidence="20" key="1">
    <citation type="journal article" date="2021" name="Microb. Physiol.">
        <title>Proteogenomic Insights into the Physiology of Marine, Sulfate-Reducing, Filamentous Desulfonema limicola and Desulfonema magnum.</title>
        <authorList>
            <person name="Schnaars V."/>
            <person name="Wohlbrand L."/>
            <person name="Scheve S."/>
            <person name="Hinrichs C."/>
            <person name="Reinhardt R."/>
            <person name="Rabus R."/>
        </authorList>
    </citation>
    <scope>NUCLEOTIDE SEQUENCE</scope>
    <source>
        <strain evidence="20">5ac10</strain>
    </source>
</reference>
<dbReference type="InterPro" id="IPR003805">
    <property type="entry name" value="CobS"/>
</dbReference>
<dbReference type="GO" id="GO:0051073">
    <property type="term" value="F:adenosylcobinamide-GDP ribazoletransferase activity"/>
    <property type="evidence" value="ECO:0007669"/>
    <property type="project" value="UniProtKB-UniRule"/>
</dbReference>
<gene>
    <name evidence="19 20" type="primary">cobS</name>
    <name evidence="20" type="ORF">dnl_27640</name>
</gene>
<evidence type="ECO:0000256" key="2">
    <source>
        <dbReference type="ARBA" id="ARBA00004651"/>
    </source>
</evidence>
<evidence type="ECO:0000256" key="17">
    <source>
        <dbReference type="ARBA" id="ARBA00048623"/>
    </source>
</evidence>
<sequence>MKSFISAIQFITILPFGKPGTFEPQGMIQFFPIVGLILGIMLAVFDMIVCRLWSIQAASVLDLIFLVWITGAFHLDGLGDTADGLYGQRPKQKALEIMKDSRIGAMGLTAVICGLSVKWAGLIDLNEHRTLFLIIIPAYSRASMLFGFRFLEYGRPDGGTGHAFFEKKLKPGAFWGLLIPAALSLLTGWRAIILNTGFVLVTILIVIFYKKRMGCITGDMLGAMTEIMESALFIIITAGCMGYMK</sequence>
<dbReference type="GO" id="GO:0008818">
    <property type="term" value="F:cobalamin 5'-phosphate synthase activity"/>
    <property type="evidence" value="ECO:0007669"/>
    <property type="project" value="UniProtKB-UniRule"/>
</dbReference>
<evidence type="ECO:0000256" key="11">
    <source>
        <dbReference type="ARBA" id="ARBA00022842"/>
    </source>
</evidence>
<feature type="transmembrane region" description="Helical" evidence="19">
    <location>
        <begin position="221"/>
        <end position="244"/>
    </location>
</feature>
<feature type="transmembrane region" description="Helical" evidence="19">
    <location>
        <begin position="52"/>
        <end position="75"/>
    </location>
</feature>
<evidence type="ECO:0000256" key="10">
    <source>
        <dbReference type="ARBA" id="ARBA00022692"/>
    </source>
</evidence>
<dbReference type="HAMAP" id="MF_00719">
    <property type="entry name" value="CobS"/>
    <property type="match status" value="1"/>
</dbReference>
<protein>
    <recommendedName>
        <fullName evidence="6 19">Adenosylcobinamide-GDP ribazoletransferase</fullName>
        <ecNumber evidence="5 19">2.7.8.26</ecNumber>
    </recommendedName>
    <alternativeName>
        <fullName evidence="16 19">Cobalamin synthase</fullName>
    </alternativeName>
    <alternativeName>
        <fullName evidence="15 19">Cobalamin-5'-phosphate synthase</fullName>
    </alternativeName>
</protein>
<dbReference type="NCBIfam" id="TIGR00317">
    <property type="entry name" value="cobS"/>
    <property type="match status" value="1"/>
</dbReference>
<dbReference type="AlphaFoldDB" id="A0A975GGN9"/>
<comment type="function">
    <text evidence="14 19">Joins adenosylcobinamide-GDP and alpha-ribazole to generate adenosylcobalamin (Ado-cobalamin). Also synthesizes adenosylcobalamin 5'-phosphate from adenosylcobinamide-GDP and alpha-ribazole 5'-phosphate.</text>
</comment>
<keyword evidence="11 19" id="KW-0460">Magnesium</keyword>
<comment type="catalytic activity">
    <reaction evidence="17 19">
        <text>alpha-ribazole + adenosylcob(III)inamide-GDP = adenosylcob(III)alamin + GMP + H(+)</text>
        <dbReference type="Rhea" id="RHEA:16049"/>
        <dbReference type="ChEBI" id="CHEBI:10329"/>
        <dbReference type="ChEBI" id="CHEBI:15378"/>
        <dbReference type="ChEBI" id="CHEBI:18408"/>
        <dbReference type="ChEBI" id="CHEBI:58115"/>
        <dbReference type="ChEBI" id="CHEBI:60487"/>
        <dbReference type="EC" id="2.7.8.26"/>
    </reaction>
</comment>
<evidence type="ECO:0000256" key="4">
    <source>
        <dbReference type="ARBA" id="ARBA00010561"/>
    </source>
</evidence>
<evidence type="ECO:0000256" key="8">
    <source>
        <dbReference type="ARBA" id="ARBA00022573"/>
    </source>
</evidence>
<evidence type="ECO:0000256" key="14">
    <source>
        <dbReference type="ARBA" id="ARBA00025228"/>
    </source>
</evidence>
<evidence type="ECO:0000256" key="15">
    <source>
        <dbReference type="ARBA" id="ARBA00032605"/>
    </source>
</evidence>
<evidence type="ECO:0000256" key="6">
    <source>
        <dbReference type="ARBA" id="ARBA00015850"/>
    </source>
</evidence>
<feature type="transmembrane region" description="Helical" evidence="19">
    <location>
        <begin position="130"/>
        <end position="151"/>
    </location>
</feature>
<evidence type="ECO:0000256" key="7">
    <source>
        <dbReference type="ARBA" id="ARBA00022475"/>
    </source>
</evidence>
<proteinExistence type="inferred from homology"/>
<dbReference type="EMBL" id="CP061799">
    <property type="protein sequence ID" value="QTA80459.1"/>
    <property type="molecule type" value="Genomic_DNA"/>
</dbReference>